<dbReference type="PROSITE" id="PS50850">
    <property type="entry name" value="MFS"/>
    <property type="match status" value="1"/>
</dbReference>
<dbReference type="PANTHER" id="PTHR23527:SF1">
    <property type="entry name" value="BLL3282 PROTEIN"/>
    <property type="match status" value="1"/>
</dbReference>
<feature type="domain" description="Major facilitator superfamily (MFS) profile" evidence="2">
    <location>
        <begin position="1"/>
        <end position="390"/>
    </location>
</feature>
<accession>D2RWK0</accession>
<dbReference type="AlphaFoldDB" id="D2RWK0"/>
<name>D2RWK0_HALTV</name>
<feature type="transmembrane region" description="Helical" evidence="1">
    <location>
        <begin position="39"/>
        <end position="60"/>
    </location>
</feature>
<dbReference type="InterPro" id="IPR011701">
    <property type="entry name" value="MFS"/>
</dbReference>
<dbReference type="InterPro" id="IPR020846">
    <property type="entry name" value="MFS_dom"/>
</dbReference>
<evidence type="ECO:0000313" key="3">
    <source>
        <dbReference type="EMBL" id="ADB61501.1"/>
    </source>
</evidence>
<feature type="transmembrane region" description="Helical" evidence="1">
    <location>
        <begin position="300"/>
        <end position="322"/>
    </location>
</feature>
<dbReference type="InterPro" id="IPR052952">
    <property type="entry name" value="MFS-Transporter"/>
</dbReference>
<dbReference type="eggNOG" id="arCOG00130">
    <property type="taxonomic scope" value="Archaea"/>
</dbReference>
<keyword evidence="1" id="KW-1133">Transmembrane helix</keyword>
<feature type="transmembrane region" description="Helical" evidence="1">
    <location>
        <begin position="205"/>
        <end position="228"/>
    </location>
</feature>
<gene>
    <name evidence="3" type="ordered locus">Htur_2625</name>
</gene>
<proteinExistence type="predicted"/>
<dbReference type="RefSeq" id="WP_012943773.1">
    <property type="nucleotide sequence ID" value="NC_013743.1"/>
</dbReference>
<dbReference type="STRING" id="543526.Htur_2625"/>
<evidence type="ECO:0000256" key="1">
    <source>
        <dbReference type="SAM" id="Phobius"/>
    </source>
</evidence>
<evidence type="ECO:0000259" key="2">
    <source>
        <dbReference type="PROSITE" id="PS50850"/>
    </source>
</evidence>
<feature type="transmembrane region" description="Helical" evidence="1">
    <location>
        <begin position="72"/>
        <end position="91"/>
    </location>
</feature>
<dbReference type="HOGENOM" id="CLU_679003_0_0_2"/>
<feature type="transmembrane region" description="Helical" evidence="1">
    <location>
        <begin position="334"/>
        <end position="354"/>
    </location>
</feature>
<dbReference type="InterPro" id="IPR036259">
    <property type="entry name" value="MFS_trans_sf"/>
</dbReference>
<dbReference type="SUPFAM" id="SSF103473">
    <property type="entry name" value="MFS general substrate transporter"/>
    <property type="match status" value="1"/>
</dbReference>
<keyword evidence="1" id="KW-0812">Transmembrane</keyword>
<sequence>MDRSYWRTVSLVTLWQVSASICYYTVFAATPFFRDEFGLSRFGVGLVVTALTLGYAVWLLPVGAVIDRFGEGRTLVVGLVGLGVGAALVAGAPTYPLLLAAAFGLGSTYATAIPGTNKAIYDAIAAGRQNLALGIKQVGVTAGSGISALLVTGLAGALFWQAGFLIAAGSALVVAIIFAVCYRSAGEGGRAEYPDFRALSHNRPYRVLVAAGFFLGAALFTTTGYTVLYLEESIGASIAGGGVVLALVQLFGSVGRLAGGWLSDNLPGEPHVRIGAILIVQALAGALLFVVVAATATPVAAAVAFSALGFFVLGNTGVYYSYMATLVTADEMGGATAGGQLSLVAGSVVAPPAFGYLADSVGYRASWWLLAAGTALAAGLLVYAVRLEPPVDEPAMRE</sequence>
<feature type="transmembrane region" description="Helical" evidence="1">
    <location>
        <begin position="12"/>
        <end position="33"/>
    </location>
</feature>
<feature type="transmembrane region" description="Helical" evidence="1">
    <location>
        <begin position="234"/>
        <end position="254"/>
    </location>
</feature>
<feature type="transmembrane region" description="Helical" evidence="1">
    <location>
        <begin position="366"/>
        <end position="387"/>
    </location>
</feature>
<protein>
    <submittedName>
        <fullName evidence="3">Major facilitator superfamily MFS_1</fullName>
    </submittedName>
</protein>
<organism evidence="3 4">
    <name type="scientific">Haloterrigena turkmenica (strain ATCC 51198 / DSM 5511 / JCM 9101 / NCIMB 13204 / VKM B-1734 / 4k)</name>
    <name type="common">Halococcus turkmenicus</name>
    <dbReference type="NCBI Taxonomy" id="543526"/>
    <lineage>
        <taxon>Archaea</taxon>
        <taxon>Methanobacteriati</taxon>
        <taxon>Methanobacteriota</taxon>
        <taxon>Stenosarchaea group</taxon>
        <taxon>Halobacteria</taxon>
        <taxon>Halobacteriales</taxon>
        <taxon>Natrialbaceae</taxon>
        <taxon>Haloterrigena</taxon>
    </lineage>
</organism>
<dbReference type="GO" id="GO:0022857">
    <property type="term" value="F:transmembrane transporter activity"/>
    <property type="evidence" value="ECO:0007669"/>
    <property type="project" value="InterPro"/>
</dbReference>
<dbReference type="GeneID" id="8743238"/>
<feature type="transmembrane region" description="Helical" evidence="1">
    <location>
        <begin position="138"/>
        <end position="160"/>
    </location>
</feature>
<feature type="transmembrane region" description="Helical" evidence="1">
    <location>
        <begin position="274"/>
        <end position="294"/>
    </location>
</feature>
<keyword evidence="4" id="KW-1185">Reference proteome</keyword>
<feature type="transmembrane region" description="Helical" evidence="1">
    <location>
        <begin position="166"/>
        <end position="185"/>
    </location>
</feature>
<dbReference type="EMBL" id="CP001860">
    <property type="protein sequence ID" value="ADB61501.1"/>
    <property type="molecule type" value="Genomic_DNA"/>
</dbReference>
<dbReference type="PANTHER" id="PTHR23527">
    <property type="entry name" value="BLL3282 PROTEIN"/>
    <property type="match status" value="1"/>
</dbReference>
<dbReference type="Pfam" id="PF07690">
    <property type="entry name" value="MFS_1"/>
    <property type="match status" value="1"/>
</dbReference>
<dbReference type="OrthoDB" id="306263at2157"/>
<dbReference type="Proteomes" id="UP000001903">
    <property type="component" value="Chromosome"/>
</dbReference>
<reference evidence="3 4" key="1">
    <citation type="journal article" date="2010" name="Stand. Genomic Sci.">
        <title>Complete genome sequence of Haloterrigena turkmenica type strain (4k).</title>
        <authorList>
            <person name="Saunders E."/>
            <person name="Tindall B.J."/>
            <person name="Fahnrich R."/>
            <person name="Lapidus A."/>
            <person name="Copeland A."/>
            <person name="Del Rio T.G."/>
            <person name="Lucas S."/>
            <person name="Chen F."/>
            <person name="Tice H."/>
            <person name="Cheng J.F."/>
            <person name="Han C."/>
            <person name="Detter J.C."/>
            <person name="Bruce D."/>
            <person name="Goodwin L."/>
            <person name="Chain P."/>
            <person name="Pitluck S."/>
            <person name="Pati A."/>
            <person name="Ivanova N."/>
            <person name="Mavromatis K."/>
            <person name="Chen A."/>
            <person name="Palaniappan K."/>
            <person name="Land M."/>
            <person name="Hauser L."/>
            <person name="Chang Y.J."/>
            <person name="Jeffries C.D."/>
            <person name="Brettin T."/>
            <person name="Rohde M."/>
            <person name="Goker M."/>
            <person name="Bristow J."/>
            <person name="Eisen J.A."/>
            <person name="Markowitz V."/>
            <person name="Hugenholtz P."/>
            <person name="Klenk H.P."/>
            <person name="Kyrpides N.C."/>
        </authorList>
    </citation>
    <scope>NUCLEOTIDE SEQUENCE [LARGE SCALE GENOMIC DNA]</scope>
    <source>
        <strain evidence="4">ATCC 51198 / DSM 5511 / JCM 9101 / NCIMB 13204 / VKM B-1734 / 4k</strain>
    </source>
</reference>
<keyword evidence="1" id="KW-0472">Membrane</keyword>
<dbReference type="Gene3D" id="1.20.1250.20">
    <property type="entry name" value="MFS general substrate transporter like domains"/>
    <property type="match status" value="2"/>
</dbReference>
<evidence type="ECO:0000313" key="4">
    <source>
        <dbReference type="Proteomes" id="UP000001903"/>
    </source>
</evidence>
<dbReference type="KEGG" id="htu:Htur_2625"/>